<dbReference type="KEGG" id="raq:Rahaq2_1259"/>
<dbReference type="OrthoDB" id="7531258at2"/>
<gene>
    <name evidence="1" type="ordered locus">Rahaq2_1259</name>
</gene>
<dbReference type="RefSeq" id="WP_015696389.1">
    <property type="nucleotide sequence ID" value="NC_016818.1"/>
</dbReference>
<organism evidence="1 2">
    <name type="scientific">Rahnella aquatilis (strain ATCC 33071 / DSM 4594 / JCM 1683 / NBRC 105701 / NCIMB 13365 / CIP 78.65)</name>
    <dbReference type="NCBI Taxonomy" id="745277"/>
    <lineage>
        <taxon>Bacteria</taxon>
        <taxon>Pseudomonadati</taxon>
        <taxon>Pseudomonadota</taxon>
        <taxon>Gammaproteobacteria</taxon>
        <taxon>Enterobacterales</taxon>
        <taxon>Yersiniaceae</taxon>
        <taxon>Rahnella</taxon>
    </lineage>
</organism>
<protein>
    <submittedName>
        <fullName evidence="1">Uncharacterized protein</fullName>
    </submittedName>
</protein>
<evidence type="ECO:0000313" key="1">
    <source>
        <dbReference type="EMBL" id="AEX51142.1"/>
    </source>
</evidence>
<dbReference type="eggNOG" id="ENOG502ZAJK">
    <property type="taxonomic scope" value="Bacteria"/>
</dbReference>
<sequence>MSVIQEASLNFDFEEIILNVATQISEESGKSITEILDQFVKNISPIADSVAKIYKDGLENNKNEHINYEKELISEFEERLYEVWKSPLDRFNLLIVMCRELGASVNNDFRSEEFEEKTYKLEVLTRMQAHAIHISCEILHLLKGGYADGAMARWRSLHECAVISKIINESSDEIAEKYYYHKHIDDYKFSLSYSEHSESLGFESIDNKSLEIISNKHDELVKKYGTHYANDYGWAVDVIGKKKVNFYDLEAFSGLGYLRPYYKFSSIRVHLGSKSLDYKLSLSLSEEFGEEELLMAGPSNEGLIEPMQCSALSLIDVTLMSLVASKSVNSLIFSKILELWNLDLQNELLDSEQILRMRGQTSQGE</sequence>
<name>H2J0Q0_RAHAC</name>
<dbReference type="EMBL" id="CP003244">
    <property type="protein sequence ID" value="AEX51142.1"/>
    <property type="molecule type" value="Genomic_DNA"/>
</dbReference>
<proteinExistence type="predicted"/>
<dbReference type="Proteomes" id="UP000009010">
    <property type="component" value="Chromosome"/>
</dbReference>
<reference evidence="2" key="2">
    <citation type="submission" date="2012-01" db="EMBL/GenBank/DDBJ databases">
        <title>Complete sequence of chromosome of Rahnella aquatilis CIP 78.65.</title>
        <authorList>
            <person name="Lucas S."/>
            <person name="Han J."/>
            <person name="Lapidus A."/>
            <person name="Cheng J.-F."/>
            <person name="Goodwin L."/>
            <person name="Pitluck S."/>
            <person name="Peters L."/>
            <person name="Ovchinnikova G."/>
            <person name="Held B."/>
            <person name="Detter J.C."/>
            <person name="Han C."/>
            <person name="Tapia R."/>
            <person name="Land M."/>
            <person name="Hauser L."/>
            <person name="Kyrpides N."/>
            <person name="Ivanova N."/>
            <person name="Pagani I."/>
            <person name="Sobecky P."/>
            <person name="Martinez R."/>
            <person name="Woyke T."/>
        </authorList>
    </citation>
    <scope>NUCLEOTIDE SEQUENCE [LARGE SCALE GENOMIC DNA]</scope>
    <source>
        <strain evidence="2">ATCC 33071 / DSM 4594 / JCM 1683 / NBRC 105701 / NCIMB 13365 / CIP 78.65</strain>
    </source>
</reference>
<dbReference type="AlphaFoldDB" id="H2J0Q0"/>
<dbReference type="PATRIC" id="fig|745277.3.peg.1196"/>
<dbReference type="STRING" id="745277.Rahaq2_1259"/>
<dbReference type="HOGENOM" id="CLU_052788_0_0_6"/>
<accession>H2J0Q0</accession>
<reference evidence="1 2" key="1">
    <citation type="journal article" date="2012" name="J. Bacteriol.">
        <title>Complete Genome Sequence of Rahnella aquatilis CIP 78.65.</title>
        <authorList>
            <person name="Martinez R.J."/>
            <person name="Bruce D."/>
            <person name="Detter C."/>
            <person name="Goodwin L.A."/>
            <person name="Han J."/>
            <person name="Han C.S."/>
            <person name="Held B."/>
            <person name="Land M.L."/>
            <person name="Mikhailova N."/>
            <person name="Nolan M."/>
            <person name="Pennacchio L."/>
            <person name="Pitluck S."/>
            <person name="Tapia R."/>
            <person name="Woyke T."/>
            <person name="Sobecky P.A."/>
        </authorList>
    </citation>
    <scope>NUCLEOTIDE SEQUENCE [LARGE SCALE GENOMIC DNA]</scope>
    <source>
        <strain evidence="2">ATCC 33071 / DSM 4594 / JCM 1683 / NBRC 105701 / NCIMB 13365 / CIP 78.65</strain>
    </source>
</reference>
<dbReference type="InterPro" id="IPR043733">
    <property type="entry name" value="DUF5677"/>
</dbReference>
<keyword evidence="2" id="KW-1185">Reference proteome</keyword>
<evidence type="ECO:0000313" key="2">
    <source>
        <dbReference type="Proteomes" id="UP000009010"/>
    </source>
</evidence>
<dbReference type="Pfam" id="PF18928">
    <property type="entry name" value="DUF5677"/>
    <property type="match status" value="1"/>
</dbReference>